<protein>
    <submittedName>
        <fullName evidence="1">Uncharacterized protein</fullName>
    </submittedName>
</protein>
<name>A0ABD1QGJ1_9LAMI</name>
<organism evidence="1 2">
    <name type="scientific">Abeliophyllum distichum</name>
    <dbReference type="NCBI Taxonomy" id="126358"/>
    <lineage>
        <taxon>Eukaryota</taxon>
        <taxon>Viridiplantae</taxon>
        <taxon>Streptophyta</taxon>
        <taxon>Embryophyta</taxon>
        <taxon>Tracheophyta</taxon>
        <taxon>Spermatophyta</taxon>
        <taxon>Magnoliopsida</taxon>
        <taxon>eudicotyledons</taxon>
        <taxon>Gunneridae</taxon>
        <taxon>Pentapetalae</taxon>
        <taxon>asterids</taxon>
        <taxon>lamiids</taxon>
        <taxon>Lamiales</taxon>
        <taxon>Oleaceae</taxon>
        <taxon>Forsythieae</taxon>
        <taxon>Abeliophyllum</taxon>
    </lineage>
</organism>
<dbReference type="Proteomes" id="UP001604336">
    <property type="component" value="Unassembled WGS sequence"/>
</dbReference>
<keyword evidence="2" id="KW-1185">Reference proteome</keyword>
<sequence length="161" mass="18422">MASLWALSSYSKVFGSGGGFWILGFNKEDDLFVTFYYFGKLLVDNVPVVRGYADVFLDDVSNIYRGKAIGFCCHWSLSYTYLIGTLPDKWQDVAEMVYDLLWALAVPILPREIHYEAFYAELMALWEEAQDDALKFLKAKRVPSEMRICEDALSPISDVEE</sequence>
<gene>
    <name evidence="1" type="ORF">Adt_35994</name>
</gene>
<proteinExistence type="predicted"/>
<evidence type="ECO:0000313" key="2">
    <source>
        <dbReference type="Proteomes" id="UP001604336"/>
    </source>
</evidence>
<reference evidence="2" key="1">
    <citation type="submission" date="2024-07" db="EMBL/GenBank/DDBJ databases">
        <title>Two chromosome-level genome assemblies of Korean endemic species Abeliophyllum distichum and Forsythia ovata (Oleaceae).</title>
        <authorList>
            <person name="Jang H."/>
        </authorList>
    </citation>
    <scope>NUCLEOTIDE SEQUENCE [LARGE SCALE GENOMIC DNA]</scope>
</reference>
<accession>A0ABD1QGJ1</accession>
<dbReference type="EMBL" id="JBFOLK010000011">
    <property type="protein sequence ID" value="KAL2475258.1"/>
    <property type="molecule type" value="Genomic_DNA"/>
</dbReference>
<evidence type="ECO:0000313" key="1">
    <source>
        <dbReference type="EMBL" id="KAL2475258.1"/>
    </source>
</evidence>
<comment type="caution">
    <text evidence="1">The sequence shown here is derived from an EMBL/GenBank/DDBJ whole genome shotgun (WGS) entry which is preliminary data.</text>
</comment>
<dbReference type="AlphaFoldDB" id="A0ABD1QGJ1"/>